<keyword evidence="11 15" id="KW-0496">Mitochondrion</keyword>
<evidence type="ECO:0000256" key="16">
    <source>
        <dbReference type="SAM" id="MobiDB-lite"/>
    </source>
</evidence>
<evidence type="ECO:0000256" key="8">
    <source>
        <dbReference type="ARBA" id="ARBA00022801"/>
    </source>
</evidence>
<reference evidence="19 20" key="1">
    <citation type="journal article" date="2015" name="Genome Biol.">
        <title>Comparative genomics of Steinernema reveals deeply conserved gene regulatory networks.</title>
        <authorList>
            <person name="Dillman A.R."/>
            <person name="Macchietto M."/>
            <person name="Porter C.F."/>
            <person name="Rogers A."/>
            <person name="Williams B."/>
            <person name="Antoshechkin I."/>
            <person name="Lee M.M."/>
            <person name="Goodwin Z."/>
            <person name="Lu X."/>
            <person name="Lewis E.E."/>
            <person name="Goodrich-Blair H."/>
            <person name="Stock S.P."/>
            <person name="Adams B.J."/>
            <person name="Sternberg P.W."/>
            <person name="Mortazavi A."/>
        </authorList>
    </citation>
    <scope>NUCLEOTIDE SEQUENCE [LARGE SCALE GENOMIC DNA]</scope>
    <source>
        <strain evidence="19 20">ALL</strain>
    </source>
</reference>
<comment type="cofactor">
    <cofactor evidence="15">
        <name>Mg(2+)</name>
        <dbReference type="ChEBI" id="CHEBI:18420"/>
    </cofactor>
    <text evidence="15">Binds 2 magnesium ions per subunit. They probably participate in the reaction catalyzed by the enzyme. May bind an additional third magnesium ion after substrate binding.</text>
</comment>
<sequence>MGIKDLSKLIADRAPKAIRTNEMKAYFGRKVAIDASMSIYQFLIAVRHDGSALTNADGEATGHLMGMFYRTIRMIDNGIKPCYVFDGKPPEMKSGELEKRTERRAEAEKALAEATEKGDTETIEKFERRLVKVSPAHNDECKRLLRLMGVPVVDAPCEAEAQCAALARAGKVFATATEDMDALTFGSTVLLRHMTFSEAKKMPIKEFDLSKVLREMDFTHEQFIDLCILLGCDYCPTIRGIGPKRAFELMQQYGSIESILENIDTKKYVPPENWKFAEARQLFLKPEVSEGDVVTLEWKSPDTEGIVAYMVGEKNFNEDRIRGALAKLQKSRQNAQQGRIDSFFTSSTTVSTVATSKKRKAEEDKAKLKAGAKKKVPMKKK</sequence>
<keyword evidence="10 15" id="KW-0460">Magnesium</keyword>
<evidence type="ECO:0000256" key="10">
    <source>
        <dbReference type="ARBA" id="ARBA00022842"/>
    </source>
</evidence>
<evidence type="ECO:0000256" key="2">
    <source>
        <dbReference type="ARBA" id="ARBA00022553"/>
    </source>
</evidence>
<dbReference type="SMART" id="SM00484">
    <property type="entry name" value="XPGI"/>
    <property type="match status" value="1"/>
</dbReference>
<dbReference type="Pfam" id="PF00867">
    <property type="entry name" value="XPG_I"/>
    <property type="match status" value="1"/>
</dbReference>
<evidence type="ECO:0000256" key="9">
    <source>
        <dbReference type="ARBA" id="ARBA00022839"/>
    </source>
</evidence>
<evidence type="ECO:0000256" key="7">
    <source>
        <dbReference type="ARBA" id="ARBA00022763"/>
    </source>
</evidence>
<dbReference type="InterPro" id="IPR036279">
    <property type="entry name" value="5-3_exonuclease_C_sf"/>
</dbReference>
<dbReference type="PANTHER" id="PTHR11081:SF9">
    <property type="entry name" value="FLAP ENDONUCLEASE 1"/>
    <property type="match status" value="1"/>
</dbReference>
<dbReference type="GO" id="GO:0005730">
    <property type="term" value="C:nucleolus"/>
    <property type="evidence" value="ECO:0007669"/>
    <property type="project" value="UniProtKB-SubCell"/>
</dbReference>
<protein>
    <recommendedName>
        <fullName evidence="15">Flap endonuclease 1</fullName>
        <shortName evidence="15">FEN-1</shortName>
        <ecNumber evidence="15">3.1.-.-</ecNumber>
    </recommendedName>
    <alternativeName>
        <fullName evidence="15">Flap structure-specific endonuclease 1</fullName>
    </alternativeName>
</protein>
<evidence type="ECO:0000256" key="6">
    <source>
        <dbReference type="ARBA" id="ARBA00022759"/>
    </source>
</evidence>
<evidence type="ECO:0000259" key="18">
    <source>
        <dbReference type="SMART" id="SM00485"/>
    </source>
</evidence>
<keyword evidence="20" id="KW-1185">Reference proteome</keyword>
<keyword evidence="5 15" id="KW-0479">Metal-binding</keyword>
<keyword evidence="2 15" id="KW-0597">Phosphoprotein</keyword>
<dbReference type="SUPFAM" id="SSF88723">
    <property type="entry name" value="PIN domain-like"/>
    <property type="match status" value="1"/>
</dbReference>
<comment type="subcellular location">
    <subcellularLocation>
        <location evidence="1 15">Mitochondrion</location>
    </subcellularLocation>
    <subcellularLocation>
        <location evidence="15">Nucleus</location>
        <location evidence="15">Nucleolus</location>
    </subcellularLocation>
    <subcellularLocation>
        <location evidence="15">Nucleus</location>
        <location evidence="15">Nucleoplasm</location>
    </subcellularLocation>
    <text evidence="15">Resides mostly in the nucleoli and relocalizes to the nucleoplasm upon DNA damage.</text>
</comment>
<dbReference type="GO" id="GO:0000287">
    <property type="term" value="F:magnesium ion binding"/>
    <property type="evidence" value="ECO:0007669"/>
    <property type="project" value="UniProtKB-UniRule"/>
</dbReference>
<dbReference type="OrthoDB" id="1937206at2759"/>
<dbReference type="Pfam" id="PF00752">
    <property type="entry name" value="XPG_N"/>
    <property type="match status" value="1"/>
</dbReference>
<dbReference type="PROSITE" id="PS00842">
    <property type="entry name" value="XPG_2"/>
    <property type="match status" value="1"/>
</dbReference>
<dbReference type="FunFam" id="3.40.50.1010:FF:000003">
    <property type="entry name" value="Flap endonuclease 1"/>
    <property type="match status" value="1"/>
</dbReference>
<name>A0A4U5PG48_STECR</name>
<keyword evidence="4 15" id="KW-0540">Nuclease</keyword>
<dbReference type="GO" id="GO:0003677">
    <property type="term" value="F:DNA binding"/>
    <property type="evidence" value="ECO:0007669"/>
    <property type="project" value="UniProtKB-UniRule"/>
</dbReference>
<evidence type="ECO:0000256" key="4">
    <source>
        <dbReference type="ARBA" id="ARBA00022722"/>
    </source>
</evidence>
<feature type="domain" description="XPG-I" evidence="17">
    <location>
        <begin position="146"/>
        <end position="218"/>
    </location>
</feature>
<dbReference type="SUPFAM" id="SSF47807">
    <property type="entry name" value="5' to 3' exonuclease, C-terminal subdomain"/>
    <property type="match status" value="1"/>
</dbReference>
<comment type="similarity">
    <text evidence="14 15">Belongs to the XPG/RAD2 endonuclease family. FEN1 subfamily.</text>
</comment>
<dbReference type="PROSITE" id="PS00841">
    <property type="entry name" value="XPG_1"/>
    <property type="match status" value="1"/>
</dbReference>
<dbReference type="InterPro" id="IPR029060">
    <property type="entry name" value="PIN-like_dom_sf"/>
</dbReference>
<dbReference type="GO" id="GO:0005654">
    <property type="term" value="C:nucleoplasm"/>
    <property type="evidence" value="ECO:0007669"/>
    <property type="project" value="UniProtKB-SubCell"/>
</dbReference>
<dbReference type="GO" id="GO:0043137">
    <property type="term" value="P:DNA replication, removal of RNA primer"/>
    <property type="evidence" value="ECO:0007669"/>
    <property type="project" value="UniProtKB-UniRule"/>
</dbReference>
<evidence type="ECO:0000256" key="1">
    <source>
        <dbReference type="ARBA" id="ARBA00004173"/>
    </source>
</evidence>
<evidence type="ECO:0000313" key="20">
    <source>
        <dbReference type="Proteomes" id="UP000298663"/>
    </source>
</evidence>
<dbReference type="CDD" id="cd09867">
    <property type="entry name" value="PIN_FEN1"/>
    <property type="match status" value="1"/>
</dbReference>
<keyword evidence="9 15" id="KW-0269">Exonuclease</keyword>
<dbReference type="PRINTS" id="PR00853">
    <property type="entry name" value="XPGRADSUPER"/>
</dbReference>
<evidence type="ECO:0000256" key="12">
    <source>
        <dbReference type="ARBA" id="ARBA00023204"/>
    </source>
</evidence>
<evidence type="ECO:0000256" key="13">
    <source>
        <dbReference type="ARBA" id="ARBA00023242"/>
    </source>
</evidence>
<dbReference type="InterPro" id="IPR006086">
    <property type="entry name" value="XPG-I_dom"/>
</dbReference>
<feature type="compositionally biased region" description="Basic residues" evidence="16">
    <location>
        <begin position="368"/>
        <end position="381"/>
    </location>
</feature>
<dbReference type="GO" id="GO:0030145">
    <property type="term" value="F:manganese ion binding"/>
    <property type="evidence" value="ECO:0007669"/>
    <property type="project" value="TreeGrafter"/>
</dbReference>
<feature type="region of interest" description="Disordered" evidence="16">
    <location>
        <begin position="354"/>
        <end position="381"/>
    </location>
</feature>
<dbReference type="FunFam" id="1.10.150.20:FF:000009">
    <property type="entry name" value="Flap endonuclease 1"/>
    <property type="match status" value="1"/>
</dbReference>
<evidence type="ECO:0000313" key="19">
    <source>
        <dbReference type="EMBL" id="TKR95343.1"/>
    </source>
</evidence>
<keyword evidence="6 15" id="KW-0255">Endonuclease</keyword>
<dbReference type="SMART" id="SM00279">
    <property type="entry name" value="HhH2"/>
    <property type="match status" value="1"/>
</dbReference>
<dbReference type="Proteomes" id="UP000298663">
    <property type="component" value="Unassembled WGS sequence"/>
</dbReference>
<proteinExistence type="inferred from homology"/>
<dbReference type="SMART" id="SM00485">
    <property type="entry name" value="XPGN"/>
    <property type="match status" value="1"/>
</dbReference>
<keyword evidence="3 15" id="KW-0235">DNA replication</keyword>
<keyword evidence="8 15" id="KW-0378">Hydrolase</keyword>
<dbReference type="CDD" id="cd09907">
    <property type="entry name" value="H3TH_FEN1-Euk"/>
    <property type="match status" value="1"/>
</dbReference>
<dbReference type="EC" id="3.1.-.-" evidence="15"/>
<dbReference type="AlphaFoldDB" id="A0A4U5PG48"/>
<organism evidence="19 20">
    <name type="scientific">Steinernema carpocapsae</name>
    <name type="common">Entomopathogenic nematode</name>
    <dbReference type="NCBI Taxonomy" id="34508"/>
    <lineage>
        <taxon>Eukaryota</taxon>
        <taxon>Metazoa</taxon>
        <taxon>Ecdysozoa</taxon>
        <taxon>Nematoda</taxon>
        <taxon>Chromadorea</taxon>
        <taxon>Rhabditida</taxon>
        <taxon>Tylenchina</taxon>
        <taxon>Panagrolaimomorpha</taxon>
        <taxon>Strongyloidoidea</taxon>
        <taxon>Steinernematidae</taxon>
        <taxon>Steinernema</taxon>
    </lineage>
</organism>
<evidence type="ECO:0000256" key="14">
    <source>
        <dbReference type="ARBA" id="ARBA00034726"/>
    </source>
</evidence>
<evidence type="ECO:0000259" key="17">
    <source>
        <dbReference type="SMART" id="SM00484"/>
    </source>
</evidence>
<keyword evidence="7 15" id="KW-0227">DNA damage</keyword>
<dbReference type="GO" id="GO:0008409">
    <property type="term" value="F:5'-3' exonuclease activity"/>
    <property type="evidence" value="ECO:0007669"/>
    <property type="project" value="UniProtKB-UniRule"/>
</dbReference>
<dbReference type="EMBL" id="AZBU02000002">
    <property type="protein sequence ID" value="TKR95343.1"/>
    <property type="molecule type" value="Genomic_DNA"/>
</dbReference>
<gene>
    <name evidence="19" type="ORF">L596_009524</name>
</gene>
<accession>A0A4U5PG48</accession>
<dbReference type="HAMAP" id="MF_00614">
    <property type="entry name" value="Fen"/>
    <property type="match status" value="1"/>
</dbReference>
<comment type="caution">
    <text evidence="19">The sequence shown here is derived from an EMBL/GenBank/DDBJ whole genome shotgun (WGS) entry which is preliminary data.</text>
</comment>
<keyword evidence="12 15" id="KW-0234">DNA repair</keyword>
<feature type="domain" description="XPG N-terminal" evidence="18">
    <location>
        <begin position="1"/>
        <end position="107"/>
    </location>
</feature>
<dbReference type="InterPro" id="IPR019974">
    <property type="entry name" value="XPG_CS"/>
</dbReference>
<dbReference type="PANTHER" id="PTHR11081">
    <property type="entry name" value="FLAP ENDONUCLEASE FAMILY MEMBER"/>
    <property type="match status" value="1"/>
</dbReference>
<dbReference type="GO" id="GO:0005739">
    <property type="term" value="C:mitochondrion"/>
    <property type="evidence" value="ECO:0007669"/>
    <property type="project" value="UniProtKB-SubCell"/>
</dbReference>
<dbReference type="Gene3D" id="3.40.50.1010">
    <property type="entry name" value="5'-nuclease"/>
    <property type="match status" value="1"/>
</dbReference>
<dbReference type="InterPro" id="IPR008918">
    <property type="entry name" value="HhH2"/>
</dbReference>
<dbReference type="GO" id="GO:0017108">
    <property type="term" value="F:5'-flap endonuclease activity"/>
    <property type="evidence" value="ECO:0007669"/>
    <property type="project" value="UniProtKB-UniRule"/>
</dbReference>
<dbReference type="InterPro" id="IPR006084">
    <property type="entry name" value="XPG/Rad2"/>
</dbReference>
<dbReference type="GO" id="GO:0006284">
    <property type="term" value="P:base-excision repair"/>
    <property type="evidence" value="ECO:0007669"/>
    <property type="project" value="UniProtKB-UniRule"/>
</dbReference>
<reference evidence="19 20" key="2">
    <citation type="journal article" date="2019" name="G3 (Bethesda)">
        <title>Hybrid Assembly of the Genome of the Entomopathogenic Nematode Steinernema carpocapsae Identifies the X-Chromosome.</title>
        <authorList>
            <person name="Serra L."/>
            <person name="Macchietto M."/>
            <person name="Macias-Munoz A."/>
            <person name="McGill C.J."/>
            <person name="Rodriguez I.M."/>
            <person name="Rodriguez B."/>
            <person name="Murad R."/>
            <person name="Mortazavi A."/>
        </authorList>
    </citation>
    <scope>NUCLEOTIDE SEQUENCE [LARGE SCALE GENOMIC DNA]</scope>
    <source>
        <strain evidence="19 20">ALL</strain>
    </source>
</reference>
<comment type="function">
    <text evidence="15">Structure-specific nuclease with 5'-flap endonuclease and 5'-3' exonuclease activities involved in DNA replication and repair. During DNA replication, cleaves the 5'-overhanging flap structure that is generated by displacement synthesis when DNA polymerase encounters the 5'-end of a downstream Okazaki fragment. It enters the flap from the 5'-end and then tracks to cleave the flap base, leaving a nick for ligation. Also involved in the long patch base excision repair (LP-BER) pathway, by cleaving within the apurinic/apyrimidinic (AP) site-terminated flap. Acts as a genome stabilization factor that prevents flaps from equilibrating into structures that lead to duplications and deletions. Also possesses 5'-3' exonuclease activity on nicked or gapped double-stranded DNA, and exhibits RNase H activity. Also involved in replication and repair of rDNA and in repairing mitochondrial DNA.</text>
</comment>
<keyword evidence="13 15" id="KW-0539">Nucleus</keyword>
<evidence type="ECO:0000256" key="15">
    <source>
        <dbReference type="HAMAP-Rule" id="MF_03140"/>
    </source>
</evidence>
<dbReference type="InterPro" id="IPR023426">
    <property type="entry name" value="Flap_endonuc"/>
</dbReference>
<evidence type="ECO:0000256" key="11">
    <source>
        <dbReference type="ARBA" id="ARBA00023128"/>
    </source>
</evidence>
<dbReference type="Gene3D" id="1.10.150.20">
    <property type="entry name" value="5' to 3' exonuclease, C-terminal subdomain"/>
    <property type="match status" value="1"/>
</dbReference>
<dbReference type="InterPro" id="IPR006085">
    <property type="entry name" value="XPG_DNA_repair_N"/>
</dbReference>
<evidence type="ECO:0000256" key="3">
    <source>
        <dbReference type="ARBA" id="ARBA00022705"/>
    </source>
</evidence>
<dbReference type="GO" id="GO:0004523">
    <property type="term" value="F:RNA-DNA hybrid ribonuclease activity"/>
    <property type="evidence" value="ECO:0007669"/>
    <property type="project" value="TreeGrafter"/>
</dbReference>
<evidence type="ECO:0000256" key="5">
    <source>
        <dbReference type="ARBA" id="ARBA00022723"/>
    </source>
</evidence>
<dbReference type="STRING" id="34508.A0A4U5PG48"/>